<feature type="binding site" evidence="9">
    <location>
        <position position="213"/>
    </location>
    <ligand>
        <name>1-deoxy-D-xylulose 5-phosphate</name>
        <dbReference type="ChEBI" id="CHEBI:57792"/>
    </ligand>
</feature>
<feature type="domain" description="1-deoxy-D-xylulose 5-phosphate reductoisomerase N-terminal" evidence="10">
    <location>
        <begin position="4"/>
        <end position="133"/>
    </location>
</feature>
<dbReference type="RefSeq" id="WP_068913529.1">
    <property type="nucleotide sequence ID" value="NZ_MBEW02000007.1"/>
</dbReference>
<evidence type="ECO:0000259" key="12">
    <source>
        <dbReference type="Pfam" id="PF13288"/>
    </source>
</evidence>
<dbReference type="Pfam" id="PF02670">
    <property type="entry name" value="DXP_reductoisom"/>
    <property type="match status" value="1"/>
</dbReference>
<evidence type="ECO:0000313" key="13">
    <source>
        <dbReference type="EMBL" id="RDY21476.1"/>
    </source>
</evidence>
<feature type="binding site" evidence="9">
    <location>
        <position position="11"/>
    </location>
    <ligand>
        <name>NADPH</name>
        <dbReference type="ChEBI" id="CHEBI:57783"/>
    </ligand>
</feature>
<feature type="binding site" evidence="9">
    <location>
        <position position="126"/>
    </location>
    <ligand>
        <name>1-deoxy-D-xylulose 5-phosphate</name>
        <dbReference type="ChEBI" id="CHEBI:57792"/>
    </ligand>
</feature>
<feature type="binding site" evidence="9">
    <location>
        <position position="200"/>
    </location>
    <ligand>
        <name>1-deoxy-D-xylulose 5-phosphate</name>
        <dbReference type="ChEBI" id="CHEBI:57792"/>
    </ligand>
</feature>
<evidence type="ECO:0000256" key="8">
    <source>
        <dbReference type="ARBA" id="ARBA00048543"/>
    </source>
</evidence>
<keyword evidence="6 9" id="KW-0464">Manganese</keyword>
<dbReference type="Gene3D" id="1.10.1740.10">
    <property type="match status" value="1"/>
</dbReference>
<dbReference type="EMBL" id="VJXW01000003">
    <property type="protein sequence ID" value="TRW28000.1"/>
    <property type="molecule type" value="Genomic_DNA"/>
</dbReference>
<name>A0A1C0ADW1_9FIRM</name>
<evidence type="ECO:0000256" key="1">
    <source>
        <dbReference type="ARBA" id="ARBA00005094"/>
    </source>
</evidence>
<reference evidence="14 16" key="3">
    <citation type="submission" date="2019-07" db="EMBL/GenBank/DDBJ databases">
        <title>Criibacterium bergeronii gen. nov., sp. nov. isolated from human clinical samples.</title>
        <authorList>
            <person name="Maheux A.F."/>
            <person name="Boudreau D.K."/>
            <person name="Berube E."/>
            <person name="Brodeur S."/>
            <person name="Bernard K.A."/>
            <person name="Abed J.Y."/>
            <person name="Ducrey E."/>
            <person name="Guay E.F."/>
            <person name="Raymond F."/>
            <person name="Corbeil J."/>
            <person name="Domingo M.-C."/>
            <person name="Roy P.H."/>
            <person name="Boissinot M."/>
            <person name="Tocheva E.I."/>
            <person name="Omar R.F."/>
        </authorList>
    </citation>
    <scope>NUCLEOTIDE SEQUENCE [LARGE SCALE GENOMIC DNA]</scope>
    <source>
        <strain evidence="14 16">CCRI-24246</strain>
    </source>
</reference>
<feature type="binding site" evidence="9">
    <location>
        <position position="153"/>
    </location>
    <ligand>
        <name>Mn(2+)</name>
        <dbReference type="ChEBI" id="CHEBI:29035"/>
    </ligand>
</feature>
<comment type="cofactor">
    <cofactor evidence="9">
        <name>Mg(2+)</name>
        <dbReference type="ChEBI" id="CHEBI:18420"/>
    </cofactor>
    <cofactor evidence="9">
        <name>Mn(2+)</name>
        <dbReference type="ChEBI" id="CHEBI:29035"/>
    </cofactor>
</comment>
<sequence>MKNISILGSTGSIGTQTLDVVRNNKDKFNVLAISANKNVKLLLEQVKEFAPKLVCVFDKNSADEFEQMLKCENIKGIDVVNGLDGLIKVATYEGSDLLVTAVVGMIGLIPTLKAIEKKIDIALANKETLVTAGDLVMKAAKDNGVKILPVDSEHSAVFQSLVGEDTKSIKNIILTASGGAFRDLTIEQIATKKAVDALKHPNWSMGRKITIDSATLMNKGFEIIEAYHLFGTKNIKVYIHRQSLVHSMVEFNDNSIKMQVAVPDMRGPIVYALNYPDRNIVSMDALDLLGKTMTFEDVRQEAFPCIKIAKEALKSGGTATSVLNAANEELVYLYLGDKIGFYDISKIVNGAIEKHNFIKEPSLQQILDADTWAREYVKAYVK</sequence>
<keyword evidence="3 9" id="KW-0479">Metal-binding</keyword>
<evidence type="ECO:0000259" key="10">
    <source>
        <dbReference type="Pfam" id="PF02670"/>
    </source>
</evidence>
<dbReference type="Proteomes" id="UP000093352">
    <property type="component" value="Unassembled WGS sequence"/>
</dbReference>
<feature type="binding site" evidence="9">
    <location>
        <position position="153"/>
    </location>
    <ligand>
        <name>1-deoxy-D-xylulose 5-phosphate</name>
        <dbReference type="ChEBI" id="CHEBI:57792"/>
    </ligand>
</feature>
<dbReference type="InterPro" id="IPR036169">
    <property type="entry name" value="DXPR_C_sf"/>
</dbReference>
<comment type="pathway">
    <text evidence="1 9">Isoprenoid biosynthesis; isopentenyl diphosphate biosynthesis via DXP pathway; isopentenyl diphosphate from 1-deoxy-D-xylulose 5-phosphate: step 1/6.</text>
</comment>
<feature type="binding site" evidence="9">
    <location>
        <position position="125"/>
    </location>
    <ligand>
        <name>NADPH</name>
        <dbReference type="ChEBI" id="CHEBI:57783"/>
    </ligand>
</feature>
<evidence type="ECO:0000259" key="11">
    <source>
        <dbReference type="Pfam" id="PF08436"/>
    </source>
</evidence>
<evidence type="ECO:0000256" key="9">
    <source>
        <dbReference type="HAMAP-Rule" id="MF_00183"/>
    </source>
</evidence>
<dbReference type="Pfam" id="PF13288">
    <property type="entry name" value="DXPR_C"/>
    <property type="match status" value="1"/>
</dbReference>
<dbReference type="EC" id="1.1.1.267" evidence="9"/>
<dbReference type="InterPro" id="IPR013644">
    <property type="entry name" value="DXP_reductoisomerase_C"/>
</dbReference>
<feature type="binding site" evidence="9">
    <location>
        <position position="151"/>
    </location>
    <ligand>
        <name>Mn(2+)</name>
        <dbReference type="ChEBI" id="CHEBI:29035"/>
    </ligand>
</feature>
<keyword evidence="7 9" id="KW-0414">Isoprene biosynthesis</keyword>
<comment type="caution">
    <text evidence="13">The sequence shown here is derived from an EMBL/GenBank/DDBJ whole genome shotgun (WGS) entry which is preliminary data.</text>
</comment>
<dbReference type="AlphaFoldDB" id="A0A1C0ADW1"/>
<feature type="binding site" evidence="9">
    <location>
        <position position="10"/>
    </location>
    <ligand>
        <name>NADPH</name>
        <dbReference type="ChEBI" id="CHEBI:57783"/>
    </ligand>
</feature>
<dbReference type="GO" id="GO:0030145">
    <property type="term" value="F:manganese ion binding"/>
    <property type="evidence" value="ECO:0007669"/>
    <property type="project" value="TreeGrafter"/>
</dbReference>
<dbReference type="GO" id="GO:0016853">
    <property type="term" value="F:isomerase activity"/>
    <property type="evidence" value="ECO:0007669"/>
    <property type="project" value="UniProtKB-KW"/>
</dbReference>
<dbReference type="NCBIfam" id="TIGR00243">
    <property type="entry name" value="Dxr"/>
    <property type="match status" value="1"/>
</dbReference>
<dbReference type="NCBIfam" id="NF009114">
    <property type="entry name" value="PRK12464.1"/>
    <property type="match status" value="1"/>
</dbReference>
<dbReference type="STRING" id="1871336.BBG48_06275"/>
<evidence type="ECO:0000313" key="14">
    <source>
        <dbReference type="EMBL" id="TRW28000.1"/>
    </source>
</evidence>
<feature type="domain" description="1-deoxy-D-xylulose 5-phosphate reductoisomerase C-terminal" evidence="11">
    <location>
        <begin position="147"/>
        <end position="230"/>
    </location>
</feature>
<dbReference type="SUPFAM" id="SSF55347">
    <property type="entry name" value="Glyceraldehyde-3-phosphate dehydrogenase-like, C-terminal domain"/>
    <property type="match status" value="1"/>
</dbReference>
<dbReference type="EMBL" id="MBEW02000007">
    <property type="protein sequence ID" value="RDY21476.1"/>
    <property type="molecule type" value="Genomic_DNA"/>
</dbReference>
<dbReference type="GO" id="GO:0030604">
    <property type="term" value="F:1-deoxy-D-xylulose-5-phosphate reductoisomerase activity"/>
    <property type="evidence" value="ECO:0007669"/>
    <property type="project" value="UniProtKB-UniRule"/>
</dbReference>
<protein>
    <recommendedName>
        <fullName evidence="9">1-deoxy-D-xylulose 5-phosphate reductoisomerase</fullName>
        <shortName evidence="9">DXP reductoisomerase</shortName>
        <ecNumber evidence="9">1.1.1.267</ecNumber>
    </recommendedName>
    <alternativeName>
        <fullName evidence="9">1-deoxyxylulose-5-phosphate reductoisomerase</fullName>
    </alternativeName>
    <alternativeName>
        <fullName evidence="9">2-C-methyl-D-erythritol 4-phosphate synthase</fullName>
    </alternativeName>
</protein>
<dbReference type="PANTHER" id="PTHR30525">
    <property type="entry name" value="1-DEOXY-D-XYLULOSE 5-PHOSPHATE REDUCTOISOMERASE"/>
    <property type="match status" value="1"/>
</dbReference>
<evidence type="ECO:0000256" key="2">
    <source>
        <dbReference type="ARBA" id="ARBA00006825"/>
    </source>
</evidence>
<feature type="binding site" evidence="9">
    <location>
        <position position="218"/>
    </location>
    <ligand>
        <name>1-deoxy-D-xylulose 5-phosphate</name>
        <dbReference type="ChEBI" id="CHEBI:57792"/>
    </ligand>
</feature>
<dbReference type="GO" id="GO:0051484">
    <property type="term" value="P:isopentenyl diphosphate biosynthetic process, methylerythritol 4-phosphate pathway involved in terpenoid biosynthetic process"/>
    <property type="evidence" value="ECO:0007669"/>
    <property type="project" value="UniProtKB-ARBA"/>
</dbReference>
<dbReference type="SUPFAM" id="SSF69055">
    <property type="entry name" value="1-deoxy-D-xylulose-5-phosphate reductoisomerase, C-terminal domain"/>
    <property type="match status" value="1"/>
</dbReference>
<dbReference type="PANTHER" id="PTHR30525:SF0">
    <property type="entry name" value="1-DEOXY-D-XYLULOSE 5-PHOSPHATE REDUCTOISOMERASE, CHLOROPLASTIC"/>
    <property type="match status" value="1"/>
</dbReference>
<dbReference type="OrthoDB" id="9806546at2"/>
<feature type="binding site" evidence="9">
    <location>
        <position position="206"/>
    </location>
    <ligand>
        <name>NADPH</name>
        <dbReference type="ChEBI" id="CHEBI:57783"/>
    </ligand>
</feature>
<evidence type="ECO:0000313" key="16">
    <source>
        <dbReference type="Proteomes" id="UP000319424"/>
    </source>
</evidence>
<feature type="binding site" evidence="9">
    <location>
        <position position="13"/>
    </location>
    <ligand>
        <name>NADPH</name>
        <dbReference type="ChEBI" id="CHEBI:57783"/>
    </ligand>
</feature>
<feature type="binding site" evidence="9">
    <location>
        <position position="222"/>
    </location>
    <ligand>
        <name>Mn(2+)</name>
        <dbReference type="ChEBI" id="CHEBI:29035"/>
    </ligand>
</feature>
<reference evidence="13 15" key="1">
    <citation type="journal article" date="2016" name="Genome Announc.">
        <title>Draft Genome Sequence of Criibacterium bergeronii gen. nov., sp. nov., Strain CCRI-22567T, Isolated from a Vaginal Sample from a Woman with Bacterial Vaginosis.</title>
        <authorList>
            <person name="Maheux A.F."/>
            <person name="Berube E."/>
            <person name="Boudreau D.K."/>
            <person name="Raymond F."/>
            <person name="Corbeil J."/>
            <person name="Roy P.H."/>
            <person name="Boissinot M."/>
            <person name="Omar R.F."/>
        </authorList>
    </citation>
    <scope>NUCLEOTIDE SEQUENCE [LARGE SCALE GENOMIC DNA]</scope>
    <source>
        <strain evidence="13 15">CCRI-22567</strain>
    </source>
</reference>
<feature type="domain" description="DXP reductoisomerase C-terminal" evidence="12">
    <location>
        <begin position="261"/>
        <end position="376"/>
    </location>
</feature>
<evidence type="ECO:0000256" key="6">
    <source>
        <dbReference type="ARBA" id="ARBA00023211"/>
    </source>
</evidence>
<reference evidence="13" key="2">
    <citation type="submission" date="2018-07" db="EMBL/GenBank/DDBJ databases">
        <authorList>
            <person name="Quirk P.G."/>
            <person name="Krulwich T.A."/>
        </authorList>
    </citation>
    <scope>NUCLEOTIDE SEQUENCE</scope>
    <source>
        <strain evidence="13">CCRI-22567</strain>
    </source>
</reference>
<keyword evidence="15" id="KW-1185">Reference proteome</keyword>
<gene>
    <name evidence="9" type="primary">dxr</name>
    <name evidence="13" type="ORF">BBG48_004995</name>
    <name evidence="14" type="ORF">FL857_03125</name>
</gene>
<evidence type="ECO:0000256" key="5">
    <source>
        <dbReference type="ARBA" id="ARBA00023002"/>
    </source>
</evidence>
<keyword evidence="9" id="KW-0460">Magnesium</keyword>
<feature type="binding site" evidence="9">
    <location>
        <position position="219"/>
    </location>
    <ligand>
        <name>1-deoxy-D-xylulose 5-phosphate</name>
        <dbReference type="ChEBI" id="CHEBI:57792"/>
    </ligand>
</feature>
<dbReference type="SUPFAM" id="SSF51735">
    <property type="entry name" value="NAD(P)-binding Rossmann-fold domains"/>
    <property type="match status" value="1"/>
</dbReference>
<feature type="binding site" evidence="9">
    <location>
        <position position="152"/>
    </location>
    <ligand>
        <name>1-deoxy-D-xylulose 5-phosphate</name>
        <dbReference type="ChEBI" id="CHEBI:57792"/>
    </ligand>
</feature>
<dbReference type="Pfam" id="PF08436">
    <property type="entry name" value="DXP_redisom_C"/>
    <property type="match status" value="1"/>
</dbReference>
<feature type="binding site" evidence="9">
    <location>
        <position position="177"/>
    </location>
    <ligand>
        <name>1-deoxy-D-xylulose 5-phosphate</name>
        <dbReference type="ChEBI" id="CHEBI:57792"/>
    </ligand>
</feature>
<dbReference type="FunFam" id="3.40.50.720:FF:000045">
    <property type="entry name" value="1-deoxy-D-xylulose 5-phosphate reductoisomerase"/>
    <property type="match status" value="1"/>
</dbReference>
<comment type="caution">
    <text evidence="9">Lacks conserved residue(s) required for the propagation of feature annotation.</text>
</comment>
<dbReference type="Proteomes" id="UP000319424">
    <property type="component" value="Unassembled WGS sequence"/>
</dbReference>
<organism evidence="13 15">
    <name type="scientific">Criibacterium bergeronii</name>
    <dbReference type="NCBI Taxonomy" id="1871336"/>
    <lineage>
        <taxon>Bacteria</taxon>
        <taxon>Bacillati</taxon>
        <taxon>Bacillota</taxon>
        <taxon>Clostridia</taxon>
        <taxon>Peptostreptococcales</taxon>
        <taxon>Filifactoraceae</taxon>
        <taxon>Criibacterium</taxon>
    </lineage>
</organism>
<dbReference type="InterPro" id="IPR036291">
    <property type="entry name" value="NAD(P)-bd_dom_sf"/>
</dbReference>
<dbReference type="Gene3D" id="3.40.50.720">
    <property type="entry name" value="NAD(P)-binding Rossmann-like Domain"/>
    <property type="match status" value="1"/>
</dbReference>
<feature type="binding site" evidence="9">
    <location>
        <position position="12"/>
    </location>
    <ligand>
        <name>NADPH</name>
        <dbReference type="ChEBI" id="CHEBI:57783"/>
    </ligand>
</feature>
<evidence type="ECO:0000256" key="4">
    <source>
        <dbReference type="ARBA" id="ARBA00022857"/>
    </source>
</evidence>
<evidence type="ECO:0000256" key="3">
    <source>
        <dbReference type="ARBA" id="ARBA00022723"/>
    </source>
</evidence>
<comment type="function">
    <text evidence="9">Catalyzes the NADPH-dependent rearrangement and reduction of 1-deoxy-D-xylulose-5-phosphate (DXP) to 2-C-methyl-D-erythritol 4-phosphate (MEP).</text>
</comment>
<comment type="similarity">
    <text evidence="2 9">Belongs to the DXR family.</text>
</comment>
<dbReference type="GO" id="GO:0070402">
    <property type="term" value="F:NADPH binding"/>
    <property type="evidence" value="ECO:0007669"/>
    <property type="project" value="InterPro"/>
</dbReference>
<keyword evidence="5 9" id="KW-0560">Oxidoreductase</keyword>
<evidence type="ECO:0000256" key="7">
    <source>
        <dbReference type="ARBA" id="ARBA00023229"/>
    </source>
</evidence>
<feature type="binding site" evidence="9">
    <location>
        <position position="37"/>
    </location>
    <ligand>
        <name>NADPH</name>
        <dbReference type="ChEBI" id="CHEBI:57783"/>
    </ligand>
</feature>
<dbReference type="UniPathway" id="UPA00056">
    <property type="reaction ID" value="UER00092"/>
</dbReference>
<proteinExistence type="inferred from homology"/>
<dbReference type="HAMAP" id="MF_00183">
    <property type="entry name" value="DXP_reductoisom"/>
    <property type="match status" value="1"/>
</dbReference>
<evidence type="ECO:0000313" key="15">
    <source>
        <dbReference type="Proteomes" id="UP000093352"/>
    </source>
</evidence>
<keyword evidence="4 9" id="KW-0521">NADP</keyword>
<dbReference type="InterPro" id="IPR026877">
    <property type="entry name" value="DXPR_C"/>
</dbReference>
<keyword evidence="13" id="KW-0413">Isomerase</keyword>
<dbReference type="InterPro" id="IPR003821">
    <property type="entry name" value="DXP_reductoisomerase"/>
</dbReference>
<feature type="binding site" evidence="9">
    <location>
        <position position="127"/>
    </location>
    <ligand>
        <name>NADPH</name>
        <dbReference type="ChEBI" id="CHEBI:57783"/>
    </ligand>
</feature>
<comment type="catalytic activity">
    <reaction evidence="8">
        <text>2-C-methyl-D-erythritol 4-phosphate + NADP(+) = 1-deoxy-D-xylulose 5-phosphate + NADPH + H(+)</text>
        <dbReference type="Rhea" id="RHEA:13717"/>
        <dbReference type="ChEBI" id="CHEBI:15378"/>
        <dbReference type="ChEBI" id="CHEBI:57783"/>
        <dbReference type="ChEBI" id="CHEBI:57792"/>
        <dbReference type="ChEBI" id="CHEBI:58262"/>
        <dbReference type="ChEBI" id="CHEBI:58349"/>
        <dbReference type="EC" id="1.1.1.267"/>
    </reaction>
    <physiologicalReaction direction="right-to-left" evidence="8">
        <dbReference type="Rhea" id="RHEA:13719"/>
    </physiologicalReaction>
</comment>
<feature type="binding site" evidence="9">
    <location>
        <position position="38"/>
    </location>
    <ligand>
        <name>NADPH</name>
        <dbReference type="ChEBI" id="CHEBI:57783"/>
    </ligand>
</feature>
<dbReference type="InterPro" id="IPR013512">
    <property type="entry name" value="DXP_reductoisomerase_N"/>
</dbReference>
<accession>A0A1C0ADW1</accession>
<feature type="binding site" evidence="9">
    <location>
        <position position="222"/>
    </location>
    <ligand>
        <name>1-deoxy-D-xylulose 5-phosphate</name>
        <dbReference type="ChEBI" id="CHEBI:57792"/>
    </ligand>
</feature>
<dbReference type="PIRSF" id="PIRSF006205">
    <property type="entry name" value="Dxp_reductismrs"/>
    <property type="match status" value="1"/>
</dbReference>